<dbReference type="EnsemblMetazoa" id="CJA01745.1">
    <property type="protein sequence ID" value="CJA01745.1"/>
    <property type="gene ID" value="WBGene00120949"/>
</dbReference>
<keyword evidence="6" id="KW-0539">Nucleus</keyword>
<reference evidence="9" key="1">
    <citation type="submission" date="2010-08" db="EMBL/GenBank/DDBJ databases">
        <authorList>
            <consortium name="Caenorhabditis japonica Sequencing Consortium"/>
            <person name="Wilson R.K."/>
        </authorList>
    </citation>
    <scope>NUCLEOTIDE SEQUENCE [LARGE SCALE GENOMIC DNA]</scope>
    <source>
        <strain evidence="9">DF5081</strain>
    </source>
</reference>
<proteinExistence type="inferred from homology"/>
<evidence type="ECO:0000256" key="4">
    <source>
        <dbReference type="ARBA" id="ARBA00023015"/>
    </source>
</evidence>
<dbReference type="InterPro" id="IPR012423">
    <property type="entry name" value="Eaf7/MRGBP"/>
</dbReference>
<accession>A0A8R1DGD2</accession>
<keyword evidence="5" id="KW-0804">Transcription</keyword>
<dbReference type="AlphaFoldDB" id="A0A8R1DGD2"/>
<evidence type="ECO:0000256" key="2">
    <source>
        <dbReference type="ARBA" id="ARBA00007117"/>
    </source>
</evidence>
<evidence type="ECO:0000256" key="5">
    <source>
        <dbReference type="ARBA" id="ARBA00023163"/>
    </source>
</evidence>
<sequence>MRVCTKKTEEEIRRELFGPIQEAAKMPYQLNVDPRRSWCELSELRLSTLICQFKPCGINKHFHLLAIIDHMGKIYDNEHAQSEIYLSEEDKVRFRNHQREMLMGACPNGTDRLAFPPKYMCRPSLELIEQKLDEWFGLEYCEENESYPNSFSKLEEFRLPDYIMDEISQDKDEKDKERGSPVVAPTSNKRRRIAASED</sequence>
<evidence type="ECO:0000256" key="1">
    <source>
        <dbReference type="ARBA" id="ARBA00004123"/>
    </source>
</evidence>
<dbReference type="GO" id="GO:0005634">
    <property type="term" value="C:nucleus"/>
    <property type="evidence" value="ECO:0007669"/>
    <property type="project" value="UniProtKB-SubCell"/>
</dbReference>
<comment type="similarity">
    <text evidence="2">Belongs to the EAF7 family.</text>
</comment>
<evidence type="ECO:0000256" key="3">
    <source>
        <dbReference type="ARBA" id="ARBA00022853"/>
    </source>
</evidence>
<reference evidence="8" key="2">
    <citation type="submission" date="2022-06" db="UniProtKB">
        <authorList>
            <consortium name="EnsemblMetazoa"/>
        </authorList>
    </citation>
    <scope>IDENTIFICATION</scope>
    <source>
        <strain evidence="8">DF5081</strain>
    </source>
</reference>
<name>A0A8R1DGD2_CAEJA</name>
<dbReference type="GO" id="GO:0035267">
    <property type="term" value="C:NuA4 histone acetyltransferase complex"/>
    <property type="evidence" value="ECO:0007669"/>
    <property type="project" value="TreeGrafter"/>
</dbReference>
<evidence type="ECO:0000256" key="6">
    <source>
        <dbReference type="ARBA" id="ARBA00023242"/>
    </source>
</evidence>
<protein>
    <submittedName>
        <fullName evidence="8">Uncharacterized protein</fullName>
    </submittedName>
</protein>
<organism evidence="8 9">
    <name type="scientific">Caenorhabditis japonica</name>
    <dbReference type="NCBI Taxonomy" id="281687"/>
    <lineage>
        <taxon>Eukaryota</taxon>
        <taxon>Metazoa</taxon>
        <taxon>Ecdysozoa</taxon>
        <taxon>Nematoda</taxon>
        <taxon>Chromadorea</taxon>
        <taxon>Rhabditida</taxon>
        <taxon>Rhabditina</taxon>
        <taxon>Rhabditomorpha</taxon>
        <taxon>Rhabditoidea</taxon>
        <taxon>Rhabditidae</taxon>
        <taxon>Peloderinae</taxon>
        <taxon>Caenorhabditis</taxon>
    </lineage>
</organism>
<dbReference type="Proteomes" id="UP000005237">
    <property type="component" value="Unassembled WGS sequence"/>
</dbReference>
<dbReference type="GO" id="GO:0006325">
    <property type="term" value="P:chromatin organization"/>
    <property type="evidence" value="ECO:0007669"/>
    <property type="project" value="UniProtKB-KW"/>
</dbReference>
<dbReference type="Pfam" id="PF07904">
    <property type="entry name" value="Eaf7"/>
    <property type="match status" value="1"/>
</dbReference>
<keyword evidence="9" id="KW-1185">Reference proteome</keyword>
<evidence type="ECO:0000313" key="9">
    <source>
        <dbReference type="Proteomes" id="UP000005237"/>
    </source>
</evidence>
<keyword evidence="3" id="KW-0156">Chromatin regulator</keyword>
<feature type="compositionally biased region" description="Basic residues" evidence="7">
    <location>
        <begin position="188"/>
        <end position="198"/>
    </location>
</feature>
<dbReference type="PANTHER" id="PTHR13581">
    <property type="entry name" value="MRG-BINDING PROTEIN"/>
    <property type="match status" value="1"/>
</dbReference>
<feature type="region of interest" description="Disordered" evidence="7">
    <location>
        <begin position="165"/>
        <end position="198"/>
    </location>
</feature>
<feature type="compositionally biased region" description="Basic and acidic residues" evidence="7">
    <location>
        <begin position="168"/>
        <end position="179"/>
    </location>
</feature>
<dbReference type="OMA" id="WCIDSEI"/>
<comment type="subcellular location">
    <subcellularLocation>
        <location evidence="1">Nucleus</location>
    </subcellularLocation>
</comment>
<dbReference type="GO" id="GO:0006357">
    <property type="term" value="P:regulation of transcription by RNA polymerase II"/>
    <property type="evidence" value="ECO:0007669"/>
    <property type="project" value="TreeGrafter"/>
</dbReference>
<evidence type="ECO:0000313" key="8">
    <source>
        <dbReference type="EnsemblMetazoa" id="CJA01745.1"/>
    </source>
</evidence>
<keyword evidence="4" id="KW-0805">Transcription regulation</keyword>
<evidence type="ECO:0000256" key="7">
    <source>
        <dbReference type="SAM" id="MobiDB-lite"/>
    </source>
</evidence>
<dbReference type="PANTHER" id="PTHR13581:SF5">
    <property type="entry name" value="MRG_MORF4L-BINDING PROTEIN"/>
    <property type="match status" value="1"/>
</dbReference>